<dbReference type="Pfam" id="PF07707">
    <property type="entry name" value="BACK"/>
    <property type="match status" value="1"/>
</dbReference>
<dbReference type="PANTHER" id="PTHR45774">
    <property type="entry name" value="BTB/POZ DOMAIN-CONTAINING"/>
    <property type="match status" value="1"/>
</dbReference>
<evidence type="ECO:0000313" key="4">
    <source>
        <dbReference type="RefSeq" id="XP_048263596.1"/>
    </source>
</evidence>
<dbReference type="RefSeq" id="XP_048263596.1">
    <property type="nucleotide sequence ID" value="XM_048407639.1"/>
</dbReference>
<dbReference type="GO" id="GO:0022008">
    <property type="term" value="P:neurogenesis"/>
    <property type="evidence" value="ECO:0007669"/>
    <property type="project" value="TreeGrafter"/>
</dbReference>
<dbReference type="InterPro" id="IPR000210">
    <property type="entry name" value="BTB/POZ_dom"/>
</dbReference>
<dbReference type="GO" id="GO:0005829">
    <property type="term" value="C:cytosol"/>
    <property type="evidence" value="ECO:0007669"/>
    <property type="project" value="TreeGrafter"/>
</dbReference>
<dbReference type="AlphaFoldDB" id="A0A9C6W9B2"/>
<evidence type="ECO:0000313" key="3">
    <source>
        <dbReference type="Proteomes" id="UP000835206"/>
    </source>
</evidence>
<dbReference type="PANTHER" id="PTHR45774:SF4">
    <property type="entry name" value="AXUNDEAD, ISOFORM F"/>
    <property type="match status" value="1"/>
</dbReference>
<protein>
    <submittedName>
        <fullName evidence="4">Uncharacterized protein LOC100650813 isoform X1</fullName>
    </submittedName>
</protein>
<evidence type="ECO:0000259" key="2">
    <source>
        <dbReference type="SMART" id="SM00875"/>
    </source>
</evidence>
<organism evidence="3 4">
    <name type="scientific">Bombus terrestris</name>
    <name type="common">Buff-tailed bumblebee</name>
    <name type="synonym">Apis terrestris</name>
    <dbReference type="NCBI Taxonomy" id="30195"/>
    <lineage>
        <taxon>Eukaryota</taxon>
        <taxon>Metazoa</taxon>
        <taxon>Ecdysozoa</taxon>
        <taxon>Arthropoda</taxon>
        <taxon>Hexapoda</taxon>
        <taxon>Insecta</taxon>
        <taxon>Pterygota</taxon>
        <taxon>Neoptera</taxon>
        <taxon>Endopterygota</taxon>
        <taxon>Hymenoptera</taxon>
        <taxon>Apocrita</taxon>
        <taxon>Aculeata</taxon>
        <taxon>Apoidea</taxon>
        <taxon>Anthophila</taxon>
        <taxon>Apidae</taxon>
        <taxon>Bombus</taxon>
        <taxon>Bombus</taxon>
    </lineage>
</organism>
<keyword evidence="3" id="KW-1185">Reference proteome</keyword>
<dbReference type="SUPFAM" id="SSF54695">
    <property type="entry name" value="POZ domain"/>
    <property type="match status" value="1"/>
</dbReference>
<reference evidence="4" key="1">
    <citation type="submission" date="2025-08" db="UniProtKB">
        <authorList>
            <consortium name="RefSeq"/>
        </authorList>
    </citation>
    <scope>IDENTIFICATION</scope>
</reference>
<dbReference type="OrthoDB" id="6335872at2759"/>
<proteinExistence type="predicted"/>
<dbReference type="SMART" id="SM00875">
    <property type="entry name" value="BACK"/>
    <property type="match status" value="1"/>
</dbReference>
<dbReference type="InterPro" id="IPR011333">
    <property type="entry name" value="SKP1/BTB/POZ_sf"/>
</dbReference>
<dbReference type="GeneID" id="100650813"/>
<dbReference type="InterPro" id="IPR011705">
    <property type="entry name" value="BACK"/>
</dbReference>
<feature type="domain" description="BACK" evidence="2">
    <location>
        <begin position="332"/>
        <end position="436"/>
    </location>
</feature>
<accession>A0A9C6W9B2</accession>
<dbReference type="CTD" id="38741"/>
<dbReference type="Gene3D" id="3.30.710.10">
    <property type="entry name" value="Potassium Channel Kv1.1, Chain A"/>
    <property type="match status" value="1"/>
</dbReference>
<dbReference type="Proteomes" id="UP000835206">
    <property type="component" value="Chromosome 7"/>
</dbReference>
<dbReference type="SMART" id="SM00225">
    <property type="entry name" value="BTB"/>
    <property type="match status" value="1"/>
</dbReference>
<feature type="domain" description="BTB" evidence="1">
    <location>
        <begin position="187"/>
        <end position="292"/>
    </location>
</feature>
<name>A0A9C6W9B2_BOMTE</name>
<gene>
    <name evidence="4" type="primary">LOC100650813</name>
</gene>
<evidence type="ECO:0000259" key="1">
    <source>
        <dbReference type="SMART" id="SM00225"/>
    </source>
</evidence>
<dbReference type="Gene3D" id="1.25.40.420">
    <property type="match status" value="1"/>
</dbReference>
<sequence>MIRLVAGASVPQCELYVHCRLGHRPRRTVLCSHHEKTSLQHIERFIGLKTRRVSGSETDGLETRQKECEFEARDLEDAIEGACSSSVLARNILPAGICTDKSVCVSQLLFTQEDDSSRCARTESERTRQKIQEGVRTRIYSRIIILPVIAWDSLKEHTILRNSTEDMAQVPLIGTEENGSTESSIRNMVILEVGRPGDTWTYCVGRQRLAEKSQCFRAMLLGPLAPTPSDPPPVLRLQHVDKRAFDHLLRYLLDETINFHTVTMAKSTLHAAHQYLCPGLIRLIVEFLERNLTPISALEIYEGLALYANHISWDPNWSSNSPTAPPAPGDDAAEIAAVCTRLLLACLDVIDSNPETVFCQEYFQELSSTEVKELVSRDTLRLTKESILFEALDRWAMFECRRNGVKPTASNKRAALSDDVWYSVRYLLMTDREFIEGPMASGIFFSEESAYIVARILGHTVKHEEEKLRNSVTGTLPKLISTPRMGTRMCEDQSYKISKPGKKECQDNRKNRRKECANQGQKTCARIGNCLVRVLACIFD</sequence>
<dbReference type="Pfam" id="PF00651">
    <property type="entry name" value="BTB"/>
    <property type="match status" value="1"/>
</dbReference>